<gene>
    <name evidence="1" type="ORF">RF11_01526</name>
</gene>
<keyword evidence="2" id="KW-1185">Reference proteome</keyword>
<evidence type="ECO:0000313" key="2">
    <source>
        <dbReference type="Proteomes" id="UP000031668"/>
    </source>
</evidence>
<dbReference type="Proteomes" id="UP000031668">
    <property type="component" value="Unassembled WGS sequence"/>
</dbReference>
<sequence>MSERYIQEFQVYLRVHESIPYITKNHFFLWPSTEDTVQAIDDFSGVANLFVHFKPEASQSVPIPLSYQSYPLKFLEYLSKRKRIGLMLVCLNRKLFIKYERNDVSNLTFSKLVQMRIHVMNMYENSEGETLMDINISGWRIGIPSKRTPTILSPHLFYHPSWEKFRIKFTINDLISNTNEISAIDFEYGGMSNVPGSEFIFENLHIQKFKGLNFRMYSRDFSINHVNIIPLFPLNFQEYHFQIDGLPAILEEYTFRNMIIERRIHVVKIYGINNQIRMFQNSQDDERFRCLPNRSKELLYPSRKPKTQ</sequence>
<organism evidence="1 2">
    <name type="scientific">Thelohanellus kitauei</name>
    <name type="common">Myxosporean</name>
    <dbReference type="NCBI Taxonomy" id="669202"/>
    <lineage>
        <taxon>Eukaryota</taxon>
        <taxon>Metazoa</taxon>
        <taxon>Cnidaria</taxon>
        <taxon>Myxozoa</taxon>
        <taxon>Myxosporea</taxon>
        <taxon>Bivalvulida</taxon>
        <taxon>Platysporina</taxon>
        <taxon>Myxobolidae</taxon>
        <taxon>Thelohanellus</taxon>
    </lineage>
</organism>
<proteinExistence type="predicted"/>
<accession>A0A0C2N4Z1</accession>
<protein>
    <submittedName>
        <fullName evidence="1">Uncharacterized protein</fullName>
    </submittedName>
</protein>
<evidence type="ECO:0000313" key="1">
    <source>
        <dbReference type="EMBL" id="KII68962.1"/>
    </source>
</evidence>
<comment type="caution">
    <text evidence="1">The sequence shown here is derived from an EMBL/GenBank/DDBJ whole genome shotgun (WGS) entry which is preliminary data.</text>
</comment>
<dbReference type="EMBL" id="JWZT01002658">
    <property type="protein sequence ID" value="KII68962.1"/>
    <property type="molecule type" value="Genomic_DNA"/>
</dbReference>
<dbReference type="AlphaFoldDB" id="A0A0C2N4Z1"/>
<reference evidence="1 2" key="1">
    <citation type="journal article" date="2014" name="Genome Biol. Evol.">
        <title>The genome of the myxosporean Thelohanellus kitauei shows adaptations to nutrient acquisition within its fish host.</title>
        <authorList>
            <person name="Yang Y."/>
            <person name="Xiong J."/>
            <person name="Zhou Z."/>
            <person name="Huo F."/>
            <person name="Miao W."/>
            <person name="Ran C."/>
            <person name="Liu Y."/>
            <person name="Zhang J."/>
            <person name="Feng J."/>
            <person name="Wang M."/>
            <person name="Wang M."/>
            <person name="Wang L."/>
            <person name="Yao B."/>
        </authorList>
    </citation>
    <scope>NUCLEOTIDE SEQUENCE [LARGE SCALE GENOMIC DNA]</scope>
    <source>
        <strain evidence="1">Wuqing</strain>
    </source>
</reference>
<name>A0A0C2N4Z1_THEKT</name>